<dbReference type="EMBL" id="JAHYIQ010000041">
    <property type="protein sequence ID" value="KAK1118739.1"/>
    <property type="molecule type" value="Genomic_DNA"/>
</dbReference>
<sequence>MCAVRGTACRRRRLQEADRDRETDPARRPGDAVSTAAPPLVEFRMRPRTRRREEKRKKRRSAEGNEIGQIRIRIQGAFGVSPPPATAQDLRIRVRSPAECRMCRGVREQIIDAVSHGAALANKAAKLCGA</sequence>
<keyword evidence="3" id="KW-1185">Reference proteome</keyword>
<name>A0AA40FGR9_9HYME</name>
<feature type="region of interest" description="Disordered" evidence="1">
    <location>
        <begin position="1"/>
        <end position="68"/>
    </location>
</feature>
<organism evidence="2 3">
    <name type="scientific">Melipona bicolor</name>
    <dbReference type="NCBI Taxonomy" id="60889"/>
    <lineage>
        <taxon>Eukaryota</taxon>
        <taxon>Metazoa</taxon>
        <taxon>Ecdysozoa</taxon>
        <taxon>Arthropoda</taxon>
        <taxon>Hexapoda</taxon>
        <taxon>Insecta</taxon>
        <taxon>Pterygota</taxon>
        <taxon>Neoptera</taxon>
        <taxon>Endopterygota</taxon>
        <taxon>Hymenoptera</taxon>
        <taxon>Apocrita</taxon>
        <taxon>Aculeata</taxon>
        <taxon>Apoidea</taxon>
        <taxon>Anthophila</taxon>
        <taxon>Apidae</taxon>
        <taxon>Melipona</taxon>
    </lineage>
</organism>
<dbReference type="AlphaFoldDB" id="A0AA40FGR9"/>
<accession>A0AA40FGR9</accession>
<proteinExistence type="predicted"/>
<gene>
    <name evidence="2" type="ORF">K0M31_014741</name>
</gene>
<evidence type="ECO:0000256" key="1">
    <source>
        <dbReference type="SAM" id="MobiDB-lite"/>
    </source>
</evidence>
<reference evidence="2" key="1">
    <citation type="submission" date="2021-10" db="EMBL/GenBank/DDBJ databases">
        <title>Melipona bicolor Genome sequencing and assembly.</title>
        <authorList>
            <person name="Araujo N.S."/>
            <person name="Arias M.C."/>
        </authorList>
    </citation>
    <scope>NUCLEOTIDE SEQUENCE</scope>
    <source>
        <strain evidence="2">USP_2M_L1-L4_2017</strain>
        <tissue evidence="2">Whole body</tissue>
    </source>
</reference>
<feature type="compositionally biased region" description="Basic and acidic residues" evidence="1">
    <location>
        <begin position="14"/>
        <end position="30"/>
    </location>
</feature>
<feature type="compositionally biased region" description="Basic residues" evidence="1">
    <location>
        <begin position="46"/>
        <end position="60"/>
    </location>
</feature>
<dbReference type="Proteomes" id="UP001177670">
    <property type="component" value="Unassembled WGS sequence"/>
</dbReference>
<comment type="caution">
    <text evidence="2">The sequence shown here is derived from an EMBL/GenBank/DDBJ whole genome shotgun (WGS) entry which is preliminary data.</text>
</comment>
<evidence type="ECO:0000313" key="2">
    <source>
        <dbReference type="EMBL" id="KAK1118739.1"/>
    </source>
</evidence>
<protein>
    <submittedName>
        <fullName evidence="2">Uncharacterized protein</fullName>
    </submittedName>
</protein>
<evidence type="ECO:0000313" key="3">
    <source>
        <dbReference type="Proteomes" id="UP001177670"/>
    </source>
</evidence>